<proteinExistence type="predicted"/>
<evidence type="ECO:0000313" key="1">
    <source>
        <dbReference type="EMBL" id="JAH41826.1"/>
    </source>
</evidence>
<organism evidence="1">
    <name type="scientific">Anguilla anguilla</name>
    <name type="common">European freshwater eel</name>
    <name type="synonym">Muraena anguilla</name>
    <dbReference type="NCBI Taxonomy" id="7936"/>
    <lineage>
        <taxon>Eukaryota</taxon>
        <taxon>Metazoa</taxon>
        <taxon>Chordata</taxon>
        <taxon>Craniata</taxon>
        <taxon>Vertebrata</taxon>
        <taxon>Euteleostomi</taxon>
        <taxon>Actinopterygii</taxon>
        <taxon>Neopterygii</taxon>
        <taxon>Teleostei</taxon>
        <taxon>Anguilliformes</taxon>
        <taxon>Anguillidae</taxon>
        <taxon>Anguilla</taxon>
    </lineage>
</organism>
<name>A0A0E9SKK1_ANGAN</name>
<sequence length="34" mass="3894">MLGSRPISNPYSFWKKCPCQEKGFSVRTLTLCSK</sequence>
<accession>A0A0E9SKK1</accession>
<reference evidence="1" key="2">
    <citation type="journal article" date="2015" name="Fish Shellfish Immunol.">
        <title>Early steps in the European eel (Anguilla anguilla)-Vibrio vulnificus interaction in the gills: Role of the RtxA13 toxin.</title>
        <authorList>
            <person name="Callol A."/>
            <person name="Pajuelo D."/>
            <person name="Ebbesson L."/>
            <person name="Teles M."/>
            <person name="MacKenzie S."/>
            <person name="Amaro C."/>
        </authorList>
    </citation>
    <scope>NUCLEOTIDE SEQUENCE</scope>
</reference>
<protein>
    <submittedName>
        <fullName evidence="1">Uncharacterized protein</fullName>
    </submittedName>
</protein>
<dbReference type="EMBL" id="GBXM01066751">
    <property type="protein sequence ID" value="JAH41826.1"/>
    <property type="molecule type" value="Transcribed_RNA"/>
</dbReference>
<dbReference type="AlphaFoldDB" id="A0A0E9SKK1"/>
<reference evidence="1" key="1">
    <citation type="submission" date="2014-11" db="EMBL/GenBank/DDBJ databases">
        <authorList>
            <person name="Amaro Gonzalez C."/>
        </authorList>
    </citation>
    <scope>NUCLEOTIDE SEQUENCE</scope>
</reference>